<name>A0ABW0AVR5_9ACTN</name>
<feature type="compositionally biased region" description="Basic residues" evidence="1">
    <location>
        <begin position="109"/>
        <end position="124"/>
    </location>
</feature>
<protein>
    <submittedName>
        <fullName evidence="2">Imm21 family immunity protein</fullName>
    </submittedName>
</protein>
<accession>A0ABW0AVR5</accession>
<gene>
    <name evidence="2" type="ORF">ACFPRH_35560</name>
</gene>
<dbReference type="Pfam" id="PF15589">
    <property type="entry name" value="Imm21"/>
    <property type="match status" value="1"/>
</dbReference>
<proteinExistence type="predicted"/>
<dbReference type="EMBL" id="JBHSKP010000063">
    <property type="protein sequence ID" value="MFC5157044.1"/>
    <property type="molecule type" value="Genomic_DNA"/>
</dbReference>
<comment type="caution">
    <text evidence="2">The sequence shown here is derived from an EMBL/GenBank/DDBJ whole genome shotgun (WGS) entry which is preliminary data.</text>
</comment>
<evidence type="ECO:0000256" key="1">
    <source>
        <dbReference type="SAM" id="MobiDB-lite"/>
    </source>
</evidence>
<dbReference type="Proteomes" id="UP001596160">
    <property type="component" value="Unassembled WGS sequence"/>
</dbReference>
<evidence type="ECO:0000313" key="2">
    <source>
        <dbReference type="EMBL" id="MFC5157044.1"/>
    </source>
</evidence>
<evidence type="ECO:0000313" key="3">
    <source>
        <dbReference type="Proteomes" id="UP001596160"/>
    </source>
</evidence>
<sequence length="140" mass="14584">MDHSSRAGSPSSPGSSGWVESLGGPLIAVPVSVLAEWGGCSESWGEEPSPVEDYDRACAVEGWAGLLDVGTSGVQALVLADEPATSRYWPERQAFVHWLAEGARAPAPARRRAARRVPTGRRKAAGPGPGAGGLRSRVAR</sequence>
<reference evidence="3" key="1">
    <citation type="journal article" date="2019" name="Int. J. Syst. Evol. Microbiol.">
        <title>The Global Catalogue of Microorganisms (GCM) 10K type strain sequencing project: providing services to taxonomists for standard genome sequencing and annotation.</title>
        <authorList>
            <consortium name="The Broad Institute Genomics Platform"/>
            <consortium name="The Broad Institute Genome Sequencing Center for Infectious Disease"/>
            <person name="Wu L."/>
            <person name="Ma J."/>
        </authorList>
    </citation>
    <scope>NUCLEOTIDE SEQUENCE [LARGE SCALE GENOMIC DNA]</scope>
    <source>
        <strain evidence="3">PCU 266</strain>
    </source>
</reference>
<feature type="region of interest" description="Disordered" evidence="1">
    <location>
        <begin position="107"/>
        <end position="140"/>
    </location>
</feature>
<dbReference type="InterPro" id="IPR028961">
    <property type="entry name" value="Imm21"/>
</dbReference>
<organism evidence="2 3">
    <name type="scientific">Streptomyces amakusaensis</name>
    <dbReference type="NCBI Taxonomy" id="67271"/>
    <lineage>
        <taxon>Bacteria</taxon>
        <taxon>Bacillati</taxon>
        <taxon>Actinomycetota</taxon>
        <taxon>Actinomycetes</taxon>
        <taxon>Kitasatosporales</taxon>
        <taxon>Streptomycetaceae</taxon>
        <taxon>Streptomyces</taxon>
    </lineage>
</organism>
<dbReference type="RefSeq" id="WP_344486840.1">
    <property type="nucleotide sequence ID" value="NZ_BAAASB010000053.1"/>
</dbReference>
<keyword evidence="3" id="KW-1185">Reference proteome</keyword>